<gene>
    <name evidence="3" type="ORF">ANCCAN_12276</name>
</gene>
<evidence type="ECO:0008006" key="5">
    <source>
        <dbReference type="Google" id="ProtNLM"/>
    </source>
</evidence>
<evidence type="ECO:0000313" key="3">
    <source>
        <dbReference type="EMBL" id="RCN41790.1"/>
    </source>
</evidence>
<dbReference type="Proteomes" id="UP000252519">
    <property type="component" value="Unassembled WGS sequence"/>
</dbReference>
<dbReference type="CDD" id="cd00112">
    <property type="entry name" value="LDLa"/>
    <property type="match status" value="1"/>
</dbReference>
<reference evidence="3 4" key="1">
    <citation type="submission" date="2014-10" db="EMBL/GenBank/DDBJ databases">
        <title>Draft genome of the hookworm Ancylostoma caninum.</title>
        <authorList>
            <person name="Mitreva M."/>
        </authorList>
    </citation>
    <scope>NUCLEOTIDE SEQUENCE [LARGE SCALE GENOMIC DNA]</scope>
    <source>
        <strain evidence="3 4">Baltimore</strain>
    </source>
</reference>
<comment type="caution">
    <text evidence="3">The sequence shown here is derived from an EMBL/GenBank/DDBJ whole genome shotgun (WGS) entry which is preliminary data.</text>
</comment>
<organism evidence="3 4">
    <name type="scientific">Ancylostoma caninum</name>
    <name type="common">Dog hookworm</name>
    <dbReference type="NCBI Taxonomy" id="29170"/>
    <lineage>
        <taxon>Eukaryota</taxon>
        <taxon>Metazoa</taxon>
        <taxon>Ecdysozoa</taxon>
        <taxon>Nematoda</taxon>
        <taxon>Chromadorea</taxon>
        <taxon>Rhabditida</taxon>
        <taxon>Rhabditina</taxon>
        <taxon>Rhabditomorpha</taxon>
        <taxon>Strongyloidea</taxon>
        <taxon>Ancylostomatidae</taxon>
        <taxon>Ancylostomatinae</taxon>
        <taxon>Ancylostoma</taxon>
    </lineage>
</organism>
<proteinExistence type="predicted"/>
<dbReference type="PROSITE" id="PS50068">
    <property type="entry name" value="LDLRA_2"/>
    <property type="match status" value="1"/>
</dbReference>
<dbReference type="OrthoDB" id="9990982at2759"/>
<name>A0A368GFG9_ANCCA</name>
<dbReference type="InterPro" id="IPR036055">
    <property type="entry name" value="LDL_receptor-like_sf"/>
</dbReference>
<dbReference type="AlphaFoldDB" id="A0A368GFG9"/>
<dbReference type="Pfam" id="PF00057">
    <property type="entry name" value="Ldl_recept_a"/>
    <property type="match status" value="1"/>
</dbReference>
<evidence type="ECO:0000256" key="1">
    <source>
        <dbReference type="ARBA" id="ARBA00023157"/>
    </source>
</evidence>
<dbReference type="EMBL" id="JOJR01000222">
    <property type="protein sequence ID" value="RCN41790.1"/>
    <property type="molecule type" value="Genomic_DNA"/>
</dbReference>
<dbReference type="SUPFAM" id="SSF57424">
    <property type="entry name" value="LDL receptor-like module"/>
    <property type="match status" value="1"/>
</dbReference>
<comment type="caution">
    <text evidence="2">Lacks conserved residue(s) required for the propagation of feature annotation.</text>
</comment>
<evidence type="ECO:0000256" key="2">
    <source>
        <dbReference type="PROSITE-ProRule" id="PRU00124"/>
    </source>
</evidence>
<keyword evidence="1 2" id="KW-1015">Disulfide bond</keyword>
<keyword evidence="4" id="KW-1185">Reference proteome</keyword>
<sequence>MLYRFFGYYFPPFLANACRVGVEYTCHSGDCVHIEKKCDGKKDCPDAIATALHSNVAMDVVSVRNGFAMGQTTVQMRSQVE</sequence>
<protein>
    <recommendedName>
        <fullName evidence="5">Low-density lipoprotein receptor domain class A</fullName>
    </recommendedName>
</protein>
<dbReference type="Gene3D" id="4.10.400.10">
    <property type="entry name" value="Low-density Lipoprotein Receptor"/>
    <property type="match status" value="1"/>
</dbReference>
<feature type="disulfide bond" evidence="2">
    <location>
        <begin position="26"/>
        <end position="44"/>
    </location>
</feature>
<dbReference type="InterPro" id="IPR002172">
    <property type="entry name" value="LDrepeatLR_classA_rpt"/>
</dbReference>
<evidence type="ECO:0000313" key="4">
    <source>
        <dbReference type="Proteomes" id="UP000252519"/>
    </source>
</evidence>
<accession>A0A368GFG9</accession>